<dbReference type="Proteomes" id="UP000830395">
    <property type="component" value="Chromosome 2"/>
</dbReference>
<keyword evidence="2" id="KW-1185">Reference proteome</keyword>
<sequence>MSQKLMIIDTDCGIDDAQAIMLALISSNVKILGITCCFGNADVDNVCQNVLRVLRVCQHTQIPVFRGAASCLVGATKPFKDHFGTDGLGDVLQDRDSDTWKTQIHKEHAVNSLIRLVNEHPGQVSLVALGPLTNLALAVRVDPSIPQKLKDLYIMGGNMEGKGNLMPCAEFNFCMDPESAYIVLEEYVCPTHIATWEFTCRNKLSWEFFDELIAQDSAAARFMKMITSKCWAFSREHGNNAKEVLFGSGFVPYDAYAVAACVDGSVITESVECGVRVEIQGELGRGMMALDFTGKLKSHRVFVMKTCDLTKFSSMLMASLQQP</sequence>
<protein>
    <submittedName>
        <fullName evidence="1">Uncharacterized protein</fullName>
    </submittedName>
</protein>
<gene>
    <name evidence="1" type="ORF">PDJAM_G00109530</name>
</gene>
<reference evidence="1" key="1">
    <citation type="submission" date="2020-02" db="EMBL/GenBank/DDBJ databases">
        <title>Genome sequencing of the panga catfish, Pangasius djambal.</title>
        <authorList>
            <person name="Wen M."/>
            <person name="Zahm M."/>
            <person name="Roques C."/>
            <person name="Cabau C."/>
            <person name="Klopp C."/>
            <person name="Donnadieu C."/>
            <person name="Jouanno E."/>
            <person name="Avarre J.-C."/>
            <person name="Campet M."/>
            <person name="Ha T."/>
            <person name="Dugue R."/>
            <person name="Lampietro C."/>
            <person name="Louis A."/>
            <person name="Herpin A."/>
            <person name="Echchiki A."/>
            <person name="Berthelot C."/>
            <person name="Parey E."/>
            <person name="Roest-Crollius H."/>
            <person name="Braasch I."/>
            <person name="Postlethwait J.H."/>
            <person name="Bobe J."/>
            <person name="Montfort J."/>
            <person name="Bouchez O."/>
            <person name="Begum T."/>
            <person name="Schartl M."/>
            <person name="Gustiano R."/>
            <person name="Guiguen Y."/>
        </authorList>
    </citation>
    <scope>NUCLEOTIDE SEQUENCE</scope>
    <source>
        <strain evidence="1">Pdj_M5554</strain>
    </source>
</reference>
<name>A0ACC5Y1X5_9TELE</name>
<proteinExistence type="predicted"/>
<evidence type="ECO:0000313" key="1">
    <source>
        <dbReference type="EMBL" id="MCJ8729696.1"/>
    </source>
</evidence>
<organism evidence="1 2">
    <name type="scientific">Pangasius djambal</name>
    <dbReference type="NCBI Taxonomy" id="1691987"/>
    <lineage>
        <taxon>Eukaryota</taxon>
        <taxon>Metazoa</taxon>
        <taxon>Chordata</taxon>
        <taxon>Craniata</taxon>
        <taxon>Vertebrata</taxon>
        <taxon>Euteleostomi</taxon>
        <taxon>Actinopterygii</taxon>
        <taxon>Neopterygii</taxon>
        <taxon>Teleostei</taxon>
        <taxon>Ostariophysi</taxon>
        <taxon>Siluriformes</taxon>
        <taxon>Pangasiidae</taxon>
        <taxon>Pangasius</taxon>
    </lineage>
</organism>
<comment type="caution">
    <text evidence="1">The sequence shown here is derived from an EMBL/GenBank/DDBJ whole genome shotgun (WGS) entry which is preliminary data.</text>
</comment>
<evidence type="ECO:0000313" key="2">
    <source>
        <dbReference type="Proteomes" id="UP000830395"/>
    </source>
</evidence>
<accession>A0ACC5Y1X5</accession>
<dbReference type="EMBL" id="CM040976">
    <property type="protein sequence ID" value="MCJ8729696.1"/>
    <property type="molecule type" value="Genomic_DNA"/>
</dbReference>